<evidence type="ECO:0000313" key="17">
    <source>
        <dbReference type="Proteomes" id="UP000194218"/>
    </source>
</evidence>
<gene>
    <name evidence="16" type="ORF">CAG99_18680</name>
</gene>
<feature type="domain" description="Maltokinase N-terminal cap" evidence="15">
    <location>
        <begin position="12"/>
        <end position="99"/>
    </location>
</feature>
<accession>A0A1W7D671</accession>
<dbReference type="EC" id="2.7.1.175" evidence="4"/>
<dbReference type="GO" id="GO:0005524">
    <property type="term" value="F:ATP binding"/>
    <property type="evidence" value="ECO:0007669"/>
    <property type="project" value="UniProtKB-KW"/>
</dbReference>
<evidence type="ECO:0000256" key="13">
    <source>
        <dbReference type="ARBA" id="ARBA00031251"/>
    </source>
</evidence>
<evidence type="ECO:0000256" key="8">
    <source>
        <dbReference type="ARBA" id="ARBA00022741"/>
    </source>
</evidence>
<sequence length="474" mass="51298">MPARLPLVLAAWLPRQRWFAAKGRVIDEVAVEQHIPLDDRLAEGGCLGLLLTLRVAFADGGPAELYQVPIGLRSALPPALEPAVIAALDGLVCYDALADPEITAAVLHGIATGRTLGDLRLRAEPGAGRLPASGTRVSRPLGVEQSNSSVVLDERYLLKFFRRLQPGVNQELELPRALLEVGGAGHVPAILGSAEGTLDGRPVTYAVVQHYVANAADGWSMALGSVRDLLAGGQVPDQAGGDFASEARRLGHTVAEVHDGLARARGTRVLGREGIVAVVGEMRARLEQARRHISALDRHAGSLDVLFTAVESAVDEVTIQRVHGDLHLGQVLRTPTDWLLVDFEGEPAATQDERLRMRSPLRDVAGMLRSFDYAAHHQFIEPGHPAVPDPAAVRLADEWSRRSQAAFCEGYAERSGADPRDQPLLLRALLADKAVYEAVYESRWRPHWASLPVAAVRRYAREIASGSPRAHDFF</sequence>
<dbReference type="UniPathway" id="UPA00164"/>
<keyword evidence="12" id="KW-0119">Carbohydrate metabolism</keyword>
<comment type="pathway">
    <text evidence="1">Glycan biosynthesis; glycogen biosynthesis.</text>
</comment>
<keyword evidence="11" id="KW-0320">Glycogen biosynthesis</keyword>
<dbReference type="InterPro" id="IPR040999">
    <property type="entry name" value="Mak_N_cap"/>
</dbReference>
<evidence type="ECO:0000256" key="10">
    <source>
        <dbReference type="ARBA" id="ARBA00022840"/>
    </source>
</evidence>
<dbReference type="GO" id="GO:0005978">
    <property type="term" value="P:glycogen biosynthetic process"/>
    <property type="evidence" value="ECO:0007669"/>
    <property type="project" value="UniProtKB-UniPathway"/>
</dbReference>
<organism evidence="16 17">
    <name type="scientific">Streptomyces marincola</name>
    <dbReference type="NCBI Taxonomy" id="2878388"/>
    <lineage>
        <taxon>Bacteria</taxon>
        <taxon>Bacillati</taxon>
        <taxon>Actinomycetota</taxon>
        <taxon>Actinomycetes</taxon>
        <taxon>Kitasatosporales</taxon>
        <taxon>Streptomycetaceae</taxon>
        <taxon>Streptomyces</taxon>
    </lineage>
</organism>
<dbReference type="Proteomes" id="UP000194218">
    <property type="component" value="Chromosome"/>
</dbReference>
<dbReference type="InterPro" id="IPR011009">
    <property type="entry name" value="Kinase-like_dom_sf"/>
</dbReference>
<evidence type="ECO:0000256" key="7">
    <source>
        <dbReference type="ARBA" id="ARBA00022679"/>
    </source>
</evidence>
<evidence type="ECO:0000256" key="12">
    <source>
        <dbReference type="ARBA" id="ARBA00023277"/>
    </source>
</evidence>
<evidence type="ECO:0000313" key="16">
    <source>
        <dbReference type="EMBL" id="ARQ72467.1"/>
    </source>
</evidence>
<evidence type="ECO:0000256" key="1">
    <source>
        <dbReference type="ARBA" id="ARBA00004964"/>
    </source>
</evidence>
<evidence type="ECO:0000256" key="4">
    <source>
        <dbReference type="ARBA" id="ARBA00011962"/>
    </source>
</evidence>
<dbReference type="Pfam" id="PF18085">
    <property type="entry name" value="Mak_N_cap"/>
    <property type="match status" value="1"/>
</dbReference>
<evidence type="ECO:0000256" key="2">
    <source>
        <dbReference type="ARBA" id="ARBA00006219"/>
    </source>
</evidence>
<evidence type="ECO:0000256" key="3">
    <source>
        <dbReference type="ARBA" id="ARBA00011245"/>
    </source>
</evidence>
<keyword evidence="6" id="KW-0321">Glycogen metabolism</keyword>
<keyword evidence="9" id="KW-0418">Kinase</keyword>
<keyword evidence="8" id="KW-0547">Nucleotide-binding</keyword>
<evidence type="ECO:0000256" key="9">
    <source>
        <dbReference type="ARBA" id="ARBA00022777"/>
    </source>
</evidence>
<dbReference type="EMBL" id="CP021121">
    <property type="protein sequence ID" value="ARQ72467.1"/>
    <property type="molecule type" value="Genomic_DNA"/>
</dbReference>
<keyword evidence="17" id="KW-1185">Reference proteome</keyword>
<dbReference type="GO" id="GO:0016301">
    <property type="term" value="F:kinase activity"/>
    <property type="evidence" value="ECO:0007669"/>
    <property type="project" value="UniProtKB-KW"/>
</dbReference>
<comment type="subunit">
    <text evidence="3">Monomer.</text>
</comment>
<reference evidence="16 17" key="1">
    <citation type="submission" date="2017-05" db="EMBL/GenBank/DDBJ databases">
        <title>Complete genome sequence of Streptomyces sp. SCSIO 03032 revealed the diverse biosynthetic pathways for its bioactive secondary metabolites.</title>
        <authorList>
            <person name="Ma L."/>
            <person name="Zhu Y."/>
            <person name="Zhang W."/>
            <person name="Zhang G."/>
            <person name="Tian X."/>
            <person name="Zhang S."/>
            <person name="Zhang C."/>
        </authorList>
    </citation>
    <scope>NUCLEOTIDE SEQUENCE [LARGE SCALE GENOMIC DNA]</scope>
    <source>
        <strain evidence="16 17">SCSIO 03032</strain>
    </source>
</reference>
<evidence type="ECO:0000256" key="11">
    <source>
        <dbReference type="ARBA" id="ARBA00023056"/>
    </source>
</evidence>
<dbReference type="KEGG" id="smao:CAG99_18680"/>
<proteinExistence type="inferred from homology"/>
<dbReference type="SUPFAM" id="SSF56112">
    <property type="entry name" value="Protein kinase-like (PK-like)"/>
    <property type="match status" value="1"/>
</dbReference>
<keyword evidence="10" id="KW-0067">ATP-binding</keyword>
<comment type="catalytic activity">
    <reaction evidence="14">
        <text>D-maltose + ATP = alpha-maltose 1-phosphate + ADP + H(+)</text>
        <dbReference type="Rhea" id="RHEA:31915"/>
        <dbReference type="ChEBI" id="CHEBI:15378"/>
        <dbReference type="ChEBI" id="CHEBI:17306"/>
        <dbReference type="ChEBI" id="CHEBI:30616"/>
        <dbReference type="ChEBI" id="CHEBI:63576"/>
        <dbReference type="ChEBI" id="CHEBI:456216"/>
        <dbReference type="EC" id="2.7.1.175"/>
    </reaction>
</comment>
<comment type="similarity">
    <text evidence="2">Belongs to the aminoglycoside phosphotransferase family.</text>
</comment>
<dbReference type="AlphaFoldDB" id="A0A1W7D671"/>
<evidence type="ECO:0000256" key="6">
    <source>
        <dbReference type="ARBA" id="ARBA00022600"/>
    </source>
</evidence>
<name>A0A1W7D671_9ACTN</name>
<evidence type="ECO:0000256" key="5">
    <source>
        <dbReference type="ARBA" id="ARBA00013882"/>
    </source>
</evidence>
<dbReference type="Gene3D" id="3.90.1200.10">
    <property type="match status" value="1"/>
</dbReference>
<keyword evidence="7" id="KW-0808">Transferase</keyword>
<protein>
    <recommendedName>
        <fullName evidence="5">Maltokinase</fullName>
        <ecNumber evidence="4">2.7.1.175</ecNumber>
    </recommendedName>
    <alternativeName>
        <fullName evidence="13">Maltose-1-phosphate synthase</fullName>
    </alternativeName>
</protein>
<evidence type="ECO:0000259" key="15">
    <source>
        <dbReference type="Pfam" id="PF18085"/>
    </source>
</evidence>
<evidence type="ECO:0000256" key="14">
    <source>
        <dbReference type="ARBA" id="ARBA00049067"/>
    </source>
</evidence>